<dbReference type="PANTHER" id="PTHR30537">
    <property type="entry name" value="HTH-TYPE TRANSCRIPTIONAL REGULATOR"/>
    <property type="match status" value="1"/>
</dbReference>
<dbReference type="InterPro" id="IPR005119">
    <property type="entry name" value="LysR_subst-bd"/>
</dbReference>
<accession>A0A3P3E1M8</accession>
<dbReference type="GO" id="GO:0043565">
    <property type="term" value="F:sequence-specific DNA binding"/>
    <property type="evidence" value="ECO:0007669"/>
    <property type="project" value="TreeGrafter"/>
</dbReference>
<dbReference type="InterPro" id="IPR036390">
    <property type="entry name" value="WH_DNA-bd_sf"/>
</dbReference>
<organism evidence="6 7">
    <name type="scientific">Variovorax beijingensis</name>
    <dbReference type="NCBI Taxonomy" id="2496117"/>
    <lineage>
        <taxon>Bacteria</taxon>
        <taxon>Pseudomonadati</taxon>
        <taxon>Pseudomonadota</taxon>
        <taxon>Betaproteobacteria</taxon>
        <taxon>Burkholderiales</taxon>
        <taxon>Comamonadaceae</taxon>
        <taxon>Variovorax</taxon>
    </lineage>
</organism>
<evidence type="ECO:0000256" key="3">
    <source>
        <dbReference type="ARBA" id="ARBA00023125"/>
    </source>
</evidence>
<dbReference type="SUPFAM" id="SSF46785">
    <property type="entry name" value="Winged helix' DNA-binding domain"/>
    <property type="match status" value="1"/>
</dbReference>
<dbReference type="GO" id="GO:0003700">
    <property type="term" value="F:DNA-binding transcription factor activity"/>
    <property type="evidence" value="ECO:0007669"/>
    <property type="project" value="InterPro"/>
</dbReference>
<dbReference type="Pfam" id="PF03466">
    <property type="entry name" value="LysR_substrate"/>
    <property type="match status" value="1"/>
</dbReference>
<dbReference type="InterPro" id="IPR058163">
    <property type="entry name" value="LysR-type_TF_proteobact-type"/>
</dbReference>
<dbReference type="AlphaFoldDB" id="A0A3P3E1M8"/>
<dbReference type="Gene3D" id="1.10.10.10">
    <property type="entry name" value="Winged helix-like DNA-binding domain superfamily/Winged helix DNA-binding domain"/>
    <property type="match status" value="1"/>
</dbReference>
<evidence type="ECO:0000256" key="4">
    <source>
        <dbReference type="ARBA" id="ARBA00023163"/>
    </source>
</evidence>
<dbReference type="CDD" id="cd08432">
    <property type="entry name" value="PBP2_GcdR_TrpI_HvrB_AmpR_like"/>
    <property type="match status" value="1"/>
</dbReference>
<dbReference type="Pfam" id="PF00126">
    <property type="entry name" value="HTH_1"/>
    <property type="match status" value="1"/>
</dbReference>
<keyword evidence="3" id="KW-0238">DNA-binding</keyword>
<reference evidence="6 7" key="1">
    <citation type="submission" date="2018-11" db="EMBL/GenBank/DDBJ databases">
        <title>The genome of Variovorax sp T529.</title>
        <authorList>
            <person name="Gao J."/>
        </authorList>
    </citation>
    <scope>NUCLEOTIDE SEQUENCE [LARGE SCALE GENOMIC DNA]</scope>
    <source>
        <strain evidence="6 7">T529</strain>
    </source>
</reference>
<dbReference type="InterPro" id="IPR036388">
    <property type="entry name" value="WH-like_DNA-bd_sf"/>
</dbReference>
<evidence type="ECO:0000259" key="5">
    <source>
        <dbReference type="PROSITE" id="PS50931"/>
    </source>
</evidence>
<dbReference type="Gene3D" id="3.40.190.10">
    <property type="entry name" value="Periplasmic binding protein-like II"/>
    <property type="match status" value="2"/>
</dbReference>
<evidence type="ECO:0000256" key="1">
    <source>
        <dbReference type="ARBA" id="ARBA00009437"/>
    </source>
</evidence>
<evidence type="ECO:0000256" key="2">
    <source>
        <dbReference type="ARBA" id="ARBA00023015"/>
    </source>
</evidence>
<name>A0A3P3E1M8_9BURK</name>
<evidence type="ECO:0000313" key="6">
    <source>
        <dbReference type="EMBL" id="RRH80393.1"/>
    </source>
</evidence>
<evidence type="ECO:0000313" key="7">
    <source>
        <dbReference type="Proteomes" id="UP000271590"/>
    </source>
</evidence>
<dbReference type="InterPro" id="IPR000847">
    <property type="entry name" value="LysR_HTH_N"/>
</dbReference>
<feature type="domain" description="HTH lysR-type" evidence="5">
    <location>
        <begin position="4"/>
        <end position="61"/>
    </location>
</feature>
<sequence length="307" mass="33661">MSEISITALRVFRAVARCGSFTAAARDLGCAQSAISRYMASLEEGLQQTLVLRGHRSGQLTAAGELYLGTVNRALDELDHGAMQVASAGERPTVKVLAMPSFAARWLIPRLTRLHLARIDVEIELATSIWDADFRKERFDLAIHYGDGSWPGAQLLMHDSLVPVASPRLLKGQALTRLGDMDRFPWLHDSLRSSKWPQWLAACDSDGLASARNMKLQDTEATLTAAVSGLGIAIGHVVLVDNDLREGRLLEVWPRHAPLAAGYHLILAKRGARNPAARALAEWLMKEAVEFRETLDAPASVRRSEVS</sequence>
<gene>
    <name evidence="6" type="ORF">EH244_30715</name>
</gene>
<protein>
    <submittedName>
        <fullName evidence="6">LysR family transcriptional regulator</fullName>
    </submittedName>
</protein>
<dbReference type="GO" id="GO:0006351">
    <property type="term" value="P:DNA-templated transcription"/>
    <property type="evidence" value="ECO:0007669"/>
    <property type="project" value="TreeGrafter"/>
</dbReference>
<dbReference type="PANTHER" id="PTHR30537:SF74">
    <property type="entry name" value="HTH-TYPE TRANSCRIPTIONAL REGULATOR TRPI"/>
    <property type="match status" value="1"/>
</dbReference>
<dbReference type="EMBL" id="RQXU01000039">
    <property type="protein sequence ID" value="RRH80393.1"/>
    <property type="molecule type" value="Genomic_DNA"/>
</dbReference>
<dbReference type="SUPFAM" id="SSF53850">
    <property type="entry name" value="Periplasmic binding protein-like II"/>
    <property type="match status" value="1"/>
</dbReference>
<dbReference type="Proteomes" id="UP000271590">
    <property type="component" value="Unassembled WGS sequence"/>
</dbReference>
<comment type="similarity">
    <text evidence="1">Belongs to the LysR transcriptional regulatory family.</text>
</comment>
<dbReference type="PROSITE" id="PS50931">
    <property type="entry name" value="HTH_LYSR"/>
    <property type="match status" value="1"/>
</dbReference>
<dbReference type="RefSeq" id="WP_124962061.1">
    <property type="nucleotide sequence ID" value="NZ_RQXU01000039.1"/>
</dbReference>
<keyword evidence="4" id="KW-0804">Transcription</keyword>
<proteinExistence type="inferred from homology"/>
<keyword evidence="2" id="KW-0805">Transcription regulation</keyword>
<comment type="caution">
    <text evidence="6">The sequence shown here is derived from an EMBL/GenBank/DDBJ whole genome shotgun (WGS) entry which is preliminary data.</text>
</comment>
<dbReference type="FunFam" id="1.10.10.10:FF:000001">
    <property type="entry name" value="LysR family transcriptional regulator"/>
    <property type="match status" value="1"/>
</dbReference>